<dbReference type="PANTHER" id="PTHR23523">
    <property type="match status" value="1"/>
</dbReference>
<dbReference type="InterPro" id="IPR020846">
    <property type="entry name" value="MFS_dom"/>
</dbReference>
<keyword evidence="4 5" id="KW-0472">Membrane</keyword>
<proteinExistence type="predicted"/>
<protein>
    <submittedName>
        <fullName evidence="7">CynX/NimT family MFS transporter</fullName>
    </submittedName>
</protein>
<name>A0ABP9F547_9ACTN</name>
<dbReference type="InterPro" id="IPR036259">
    <property type="entry name" value="MFS_trans_sf"/>
</dbReference>
<feature type="transmembrane region" description="Helical" evidence="5">
    <location>
        <begin position="245"/>
        <end position="266"/>
    </location>
</feature>
<dbReference type="InterPro" id="IPR052524">
    <property type="entry name" value="MFS_Cyanate_Porter"/>
</dbReference>
<feature type="domain" description="Major facilitator superfamily (MFS) profile" evidence="6">
    <location>
        <begin position="1"/>
        <end position="387"/>
    </location>
</feature>
<keyword evidence="8" id="KW-1185">Reference proteome</keyword>
<accession>A0ABP9F547</accession>
<gene>
    <name evidence="7" type="ORF">GCM10025789_07620</name>
</gene>
<sequence>MSALRRWWPLVALLALAFNLRPVAVAVGPVLTEISADIGLTGLSAGMLTSLPTLCFAVFGAMAPWIARRVGAHRSILVSLVMLIIGQAGRLLVDDPPSFLLLSMLALAGMAQANVLLPSLVRRHYPNHVGMATALYSLVLTIGVTLAGSATVPMAHALGGWRAALAAGVVIAVASLVCWLPLALGAGRPRPGGERDITLAAVARTRLGWALGIMFGVQSAQAYSVFGWLPTIFRSAGMDQTTAGYMLGIATGVGIIPAFLIPAYAARTRNPSVLFLCLMACLGVGYVGLLNAPMAAPAFWSVMMALGTSSFPLVLALFGTRARTPAATAALSGFAQSVGYTIATIGPLSFGVLYNLFDSWTPPILLQLGLAIPMTIAGLYACQPRIIEDQLPEHR</sequence>
<evidence type="ECO:0000259" key="6">
    <source>
        <dbReference type="PROSITE" id="PS50850"/>
    </source>
</evidence>
<dbReference type="PROSITE" id="PS50850">
    <property type="entry name" value="MFS"/>
    <property type="match status" value="1"/>
</dbReference>
<feature type="transmembrane region" description="Helical" evidence="5">
    <location>
        <begin position="75"/>
        <end position="93"/>
    </location>
</feature>
<dbReference type="InterPro" id="IPR011701">
    <property type="entry name" value="MFS"/>
</dbReference>
<feature type="transmembrane region" description="Helical" evidence="5">
    <location>
        <begin position="42"/>
        <end position="63"/>
    </location>
</feature>
<feature type="transmembrane region" description="Helical" evidence="5">
    <location>
        <begin position="129"/>
        <end position="152"/>
    </location>
</feature>
<dbReference type="Proteomes" id="UP001501521">
    <property type="component" value="Unassembled WGS sequence"/>
</dbReference>
<feature type="transmembrane region" description="Helical" evidence="5">
    <location>
        <begin position="207"/>
        <end position="233"/>
    </location>
</feature>
<feature type="transmembrane region" description="Helical" evidence="5">
    <location>
        <begin position="164"/>
        <end position="186"/>
    </location>
</feature>
<feature type="transmembrane region" description="Helical" evidence="5">
    <location>
        <begin position="338"/>
        <end position="357"/>
    </location>
</feature>
<evidence type="ECO:0000313" key="7">
    <source>
        <dbReference type="EMBL" id="GAA4892939.1"/>
    </source>
</evidence>
<keyword evidence="2 5" id="KW-0812">Transmembrane</keyword>
<dbReference type="RefSeq" id="WP_345579208.1">
    <property type="nucleotide sequence ID" value="NZ_BAABLV010000012.1"/>
</dbReference>
<dbReference type="EMBL" id="BAABLV010000012">
    <property type="protein sequence ID" value="GAA4892939.1"/>
    <property type="molecule type" value="Genomic_DNA"/>
</dbReference>
<evidence type="ECO:0000256" key="3">
    <source>
        <dbReference type="ARBA" id="ARBA00022989"/>
    </source>
</evidence>
<evidence type="ECO:0000256" key="2">
    <source>
        <dbReference type="ARBA" id="ARBA00022692"/>
    </source>
</evidence>
<reference evidence="8" key="1">
    <citation type="journal article" date="2019" name="Int. J. Syst. Evol. Microbiol.">
        <title>The Global Catalogue of Microorganisms (GCM) 10K type strain sequencing project: providing services to taxonomists for standard genome sequencing and annotation.</title>
        <authorList>
            <consortium name="The Broad Institute Genomics Platform"/>
            <consortium name="The Broad Institute Genome Sequencing Center for Infectious Disease"/>
            <person name="Wu L."/>
            <person name="Ma J."/>
        </authorList>
    </citation>
    <scope>NUCLEOTIDE SEQUENCE [LARGE SCALE GENOMIC DNA]</scope>
    <source>
        <strain evidence="8">JCM 19125</strain>
    </source>
</reference>
<evidence type="ECO:0000313" key="8">
    <source>
        <dbReference type="Proteomes" id="UP001501521"/>
    </source>
</evidence>
<dbReference type="Pfam" id="PF07690">
    <property type="entry name" value="MFS_1"/>
    <property type="match status" value="1"/>
</dbReference>
<evidence type="ECO:0000256" key="5">
    <source>
        <dbReference type="SAM" id="Phobius"/>
    </source>
</evidence>
<keyword evidence="3 5" id="KW-1133">Transmembrane helix</keyword>
<evidence type="ECO:0000256" key="4">
    <source>
        <dbReference type="ARBA" id="ARBA00023136"/>
    </source>
</evidence>
<dbReference type="Gene3D" id="1.20.1250.20">
    <property type="entry name" value="MFS general substrate transporter like domains"/>
    <property type="match status" value="1"/>
</dbReference>
<comment type="caution">
    <text evidence="7">The sequence shown here is derived from an EMBL/GenBank/DDBJ whole genome shotgun (WGS) entry which is preliminary data.</text>
</comment>
<feature type="transmembrane region" description="Helical" evidence="5">
    <location>
        <begin position="298"/>
        <end position="318"/>
    </location>
</feature>
<comment type="subcellular location">
    <subcellularLocation>
        <location evidence="1">Cell membrane</location>
        <topology evidence="1">Multi-pass membrane protein</topology>
    </subcellularLocation>
</comment>
<feature type="transmembrane region" description="Helical" evidence="5">
    <location>
        <begin position="99"/>
        <end position="117"/>
    </location>
</feature>
<organism evidence="7 8">
    <name type="scientific">Tessaracoccus lubricantis</name>
    <dbReference type="NCBI Taxonomy" id="545543"/>
    <lineage>
        <taxon>Bacteria</taxon>
        <taxon>Bacillati</taxon>
        <taxon>Actinomycetota</taxon>
        <taxon>Actinomycetes</taxon>
        <taxon>Propionibacteriales</taxon>
        <taxon>Propionibacteriaceae</taxon>
        <taxon>Tessaracoccus</taxon>
    </lineage>
</organism>
<evidence type="ECO:0000256" key="1">
    <source>
        <dbReference type="ARBA" id="ARBA00004651"/>
    </source>
</evidence>
<dbReference type="SUPFAM" id="SSF103473">
    <property type="entry name" value="MFS general substrate transporter"/>
    <property type="match status" value="1"/>
</dbReference>
<feature type="transmembrane region" description="Helical" evidence="5">
    <location>
        <begin position="273"/>
        <end position="292"/>
    </location>
</feature>
<feature type="transmembrane region" description="Helical" evidence="5">
    <location>
        <begin position="363"/>
        <end position="382"/>
    </location>
</feature>
<dbReference type="PANTHER" id="PTHR23523:SF2">
    <property type="entry name" value="2-NITROIMIDAZOLE TRANSPORTER"/>
    <property type="match status" value="1"/>
</dbReference>